<organism evidence="2 3">
    <name type="scientific">Entamoeba histolytica HM-1:IMSS-B</name>
    <dbReference type="NCBI Taxonomy" id="885319"/>
    <lineage>
        <taxon>Eukaryota</taxon>
        <taxon>Amoebozoa</taxon>
        <taxon>Evosea</taxon>
        <taxon>Archamoebae</taxon>
        <taxon>Mastigamoebida</taxon>
        <taxon>Entamoebidae</taxon>
        <taxon>Entamoeba</taxon>
    </lineage>
</organism>
<feature type="non-terminal residue" evidence="2">
    <location>
        <position position="27"/>
    </location>
</feature>
<proteinExistence type="predicted"/>
<gene>
    <name evidence="2" type="ORF">EHI8A_228270</name>
</gene>
<evidence type="ECO:0000256" key="1">
    <source>
        <dbReference type="SAM" id="MobiDB-lite"/>
    </source>
</evidence>
<feature type="compositionally biased region" description="Low complexity" evidence="1">
    <location>
        <begin position="1"/>
        <end position="16"/>
    </location>
</feature>
<evidence type="ECO:0000313" key="3">
    <source>
        <dbReference type="Proteomes" id="UP000030781"/>
    </source>
</evidence>
<protein>
    <submittedName>
        <fullName evidence="2">Uncharacterized protein</fullName>
    </submittedName>
</protein>
<dbReference type="VEuPathDB" id="AmoebaDB:EHI8A_228270"/>
<dbReference type="AlphaFoldDB" id="M3S761"/>
<reference evidence="2 3" key="1">
    <citation type="submission" date="2013-01" db="EMBL/GenBank/DDBJ databases">
        <authorList>
            <person name="Hannick L."/>
            <person name="Zafar N."/>
            <person name="Lorenzi H."/>
            <person name="Ali I.A."/>
            <person name="Petri W.P."/>
            <person name="Caler E."/>
        </authorList>
    </citation>
    <scope>NUCLEOTIDE SEQUENCE [LARGE SCALE GENOMIC DNA]</scope>
    <source>
        <strain evidence="3">HM3:IMSS-B</strain>
    </source>
</reference>
<feature type="non-terminal residue" evidence="2">
    <location>
        <position position="1"/>
    </location>
</feature>
<dbReference type="EMBL" id="KB610861">
    <property type="protein sequence ID" value="EMH74764.1"/>
    <property type="molecule type" value="Genomic_DNA"/>
</dbReference>
<dbReference type="Proteomes" id="UP000030781">
    <property type="component" value="Unassembled WGS sequence"/>
</dbReference>
<sequence length="27" mass="2798">SASTTSTSTMTAKTMMPRPSSRKPASP</sequence>
<evidence type="ECO:0000313" key="2">
    <source>
        <dbReference type="EMBL" id="EMH74764.1"/>
    </source>
</evidence>
<feature type="region of interest" description="Disordered" evidence="1">
    <location>
        <begin position="1"/>
        <end position="27"/>
    </location>
</feature>
<name>M3S761_ENTH1</name>
<accession>M3S761</accession>